<evidence type="ECO:0000256" key="4">
    <source>
        <dbReference type="ARBA" id="ARBA00022519"/>
    </source>
</evidence>
<organism evidence="10 11">
    <name type="scientific">Endozoicomonas elysicola</name>
    <dbReference type="NCBI Taxonomy" id="305900"/>
    <lineage>
        <taxon>Bacteria</taxon>
        <taxon>Pseudomonadati</taxon>
        <taxon>Pseudomonadota</taxon>
        <taxon>Gammaproteobacteria</taxon>
        <taxon>Oceanospirillales</taxon>
        <taxon>Endozoicomonadaceae</taxon>
        <taxon>Endozoicomonas</taxon>
    </lineage>
</organism>
<evidence type="ECO:0000256" key="6">
    <source>
        <dbReference type="ARBA" id="ARBA00022970"/>
    </source>
</evidence>
<dbReference type="InterPro" id="IPR013059">
    <property type="entry name" value="Trp_tyr_transpt"/>
</dbReference>
<evidence type="ECO:0000256" key="2">
    <source>
        <dbReference type="ARBA" id="ARBA00022448"/>
    </source>
</evidence>
<dbReference type="GO" id="GO:0015173">
    <property type="term" value="F:aromatic amino acid transmembrane transporter activity"/>
    <property type="evidence" value="ECO:0007669"/>
    <property type="project" value="InterPro"/>
</dbReference>
<dbReference type="RefSeq" id="WP_020582275.1">
    <property type="nucleotide sequence ID" value="NZ_JOJP01000001.1"/>
</dbReference>
<feature type="transmembrane region" description="Helical" evidence="9">
    <location>
        <begin position="227"/>
        <end position="248"/>
    </location>
</feature>
<evidence type="ECO:0000256" key="3">
    <source>
        <dbReference type="ARBA" id="ARBA00022475"/>
    </source>
</evidence>
<keyword evidence="11" id="KW-1185">Reference proteome</keyword>
<proteinExistence type="predicted"/>
<feature type="transmembrane region" description="Helical" evidence="9">
    <location>
        <begin position="143"/>
        <end position="161"/>
    </location>
</feature>
<feature type="transmembrane region" description="Helical" evidence="9">
    <location>
        <begin position="376"/>
        <end position="398"/>
    </location>
</feature>
<reference evidence="10 11" key="1">
    <citation type="submission" date="2014-06" db="EMBL/GenBank/DDBJ databases">
        <title>Whole Genome Sequences of Three Symbiotic Endozoicomonas Bacteria.</title>
        <authorList>
            <person name="Neave M.J."/>
            <person name="Apprill A."/>
            <person name="Voolstra C.R."/>
        </authorList>
    </citation>
    <scope>NUCLEOTIDE SEQUENCE [LARGE SCALE GENOMIC DNA]</scope>
    <source>
        <strain evidence="10 11">DSM 22380</strain>
    </source>
</reference>
<feature type="transmembrane region" description="Helical" evidence="9">
    <location>
        <begin position="309"/>
        <end position="329"/>
    </location>
</feature>
<feature type="transmembrane region" description="Helical" evidence="9">
    <location>
        <begin position="74"/>
        <end position="99"/>
    </location>
</feature>
<dbReference type="GO" id="GO:0005886">
    <property type="term" value="C:plasma membrane"/>
    <property type="evidence" value="ECO:0007669"/>
    <property type="project" value="UniProtKB-SubCell"/>
</dbReference>
<evidence type="ECO:0008006" key="12">
    <source>
        <dbReference type="Google" id="ProtNLM"/>
    </source>
</evidence>
<dbReference type="PANTHER" id="PTHR46997:SF2">
    <property type="entry name" value="TYROSINE-SPECIFIC TRANSPORT SYSTEM"/>
    <property type="match status" value="1"/>
</dbReference>
<evidence type="ECO:0000256" key="1">
    <source>
        <dbReference type="ARBA" id="ARBA00004429"/>
    </source>
</evidence>
<keyword evidence="6" id="KW-0029">Amino-acid transport</keyword>
<keyword evidence="3" id="KW-1003">Cell membrane</keyword>
<feature type="transmembrane region" description="Helical" evidence="9">
    <location>
        <begin position="181"/>
        <end position="206"/>
    </location>
</feature>
<keyword evidence="5 9" id="KW-0812">Transmembrane</keyword>
<comment type="subcellular location">
    <subcellularLocation>
        <location evidence="1">Cell inner membrane</location>
        <topology evidence="1">Multi-pass membrane protein</topology>
    </subcellularLocation>
</comment>
<keyword evidence="4" id="KW-0997">Cell inner membrane</keyword>
<evidence type="ECO:0000313" key="11">
    <source>
        <dbReference type="Proteomes" id="UP000027997"/>
    </source>
</evidence>
<sequence length="402" mass="42087">MKSQTMGSSLLVAGTSIGAGMLALPLVAALTGLGWGVFLMFLMWGLSTYGGLLIAEACRACPEAENLHGVMGRLMGPVGQGIAIAAMLFLYYSLCAAYISGGANVLGSLLAKEGVHLPFRITATLVVLLVAILVVTGTRVVDVVNRVMFALMLALLLYIVVSLLPEVSLSNVVLENSAPRILVAALPVLYTSFGYHCAVPTVVQYVQGKPHRFRYALIGGSSLPFGIYVIWMIVVIGVVSSATVISMAHSPDGVTSLMDAIGSHSRTASFDYMISAFAAFALGTSFLGVALGLFDYLAEVFGRSHGIWGRIETITLTLLIPLLAAIFMPGSFVTALGYAAIALVILAVFIPVALVWKVRKLHMEEPYQVAGGIPALAGAIIIGLLVIGAQFGVISGVLPSIG</sequence>
<keyword evidence="7 9" id="KW-1133">Transmembrane helix</keyword>
<feature type="transmembrane region" description="Helical" evidence="9">
    <location>
        <begin position="33"/>
        <end position="54"/>
    </location>
</feature>
<accession>A0A081KG12</accession>
<feature type="transmembrane region" description="Helical" evidence="9">
    <location>
        <begin position="119"/>
        <end position="136"/>
    </location>
</feature>
<evidence type="ECO:0000256" key="5">
    <source>
        <dbReference type="ARBA" id="ARBA00022692"/>
    </source>
</evidence>
<keyword evidence="2" id="KW-0813">Transport</keyword>
<dbReference type="GO" id="GO:0003333">
    <property type="term" value="P:amino acid transmembrane transport"/>
    <property type="evidence" value="ECO:0007669"/>
    <property type="project" value="InterPro"/>
</dbReference>
<dbReference type="AlphaFoldDB" id="A0A081KG12"/>
<protein>
    <recommendedName>
        <fullName evidence="12">Aromatic amino acid permease</fullName>
    </recommendedName>
</protein>
<dbReference type="Pfam" id="PF03222">
    <property type="entry name" value="Trp_Tyr_perm"/>
    <property type="match status" value="1"/>
</dbReference>
<feature type="transmembrane region" description="Helical" evidence="9">
    <location>
        <begin position="335"/>
        <end position="356"/>
    </location>
</feature>
<dbReference type="EMBL" id="JOJP01000001">
    <property type="protein sequence ID" value="KEI73088.1"/>
    <property type="molecule type" value="Genomic_DNA"/>
</dbReference>
<feature type="transmembrane region" description="Helical" evidence="9">
    <location>
        <begin position="272"/>
        <end position="297"/>
    </location>
</feature>
<name>A0A081KG12_9GAMM</name>
<dbReference type="Proteomes" id="UP000027997">
    <property type="component" value="Unassembled WGS sequence"/>
</dbReference>
<comment type="caution">
    <text evidence="10">The sequence shown here is derived from an EMBL/GenBank/DDBJ whole genome shotgun (WGS) entry which is preliminary data.</text>
</comment>
<evidence type="ECO:0000256" key="9">
    <source>
        <dbReference type="SAM" id="Phobius"/>
    </source>
</evidence>
<dbReference type="eggNOG" id="COG0814">
    <property type="taxonomic scope" value="Bacteria"/>
</dbReference>
<dbReference type="STRING" id="305900.GV64_22355"/>
<keyword evidence="8 9" id="KW-0472">Membrane</keyword>
<dbReference type="Gene3D" id="1.20.1740.10">
    <property type="entry name" value="Amino acid/polyamine transporter I"/>
    <property type="match status" value="1"/>
</dbReference>
<evidence type="ECO:0000313" key="10">
    <source>
        <dbReference type="EMBL" id="KEI73088.1"/>
    </source>
</evidence>
<dbReference type="PRINTS" id="PR00166">
    <property type="entry name" value="AROAAPRMEASE"/>
</dbReference>
<evidence type="ECO:0000256" key="7">
    <source>
        <dbReference type="ARBA" id="ARBA00022989"/>
    </source>
</evidence>
<dbReference type="InterPro" id="IPR018227">
    <property type="entry name" value="Amino_acid_transport_2"/>
</dbReference>
<dbReference type="PANTHER" id="PTHR46997">
    <property type="entry name" value="LOW AFFINITY TRYPTOPHAN PERMEASE-RELATED"/>
    <property type="match status" value="1"/>
</dbReference>
<gene>
    <name evidence="10" type="ORF">GV64_22355</name>
</gene>
<evidence type="ECO:0000256" key="8">
    <source>
        <dbReference type="ARBA" id="ARBA00023136"/>
    </source>
</evidence>